<organism evidence="2 3">
    <name type="scientific">Dreissena polymorpha</name>
    <name type="common">Zebra mussel</name>
    <name type="synonym">Mytilus polymorpha</name>
    <dbReference type="NCBI Taxonomy" id="45954"/>
    <lineage>
        <taxon>Eukaryota</taxon>
        <taxon>Metazoa</taxon>
        <taxon>Spiralia</taxon>
        <taxon>Lophotrochozoa</taxon>
        <taxon>Mollusca</taxon>
        <taxon>Bivalvia</taxon>
        <taxon>Autobranchia</taxon>
        <taxon>Heteroconchia</taxon>
        <taxon>Euheterodonta</taxon>
        <taxon>Imparidentia</taxon>
        <taxon>Neoheterodontei</taxon>
        <taxon>Myida</taxon>
        <taxon>Dreissenoidea</taxon>
        <taxon>Dreissenidae</taxon>
        <taxon>Dreissena</taxon>
    </lineage>
</organism>
<accession>A0A9D4FM01</accession>
<evidence type="ECO:0000313" key="2">
    <source>
        <dbReference type="EMBL" id="KAH3801639.1"/>
    </source>
</evidence>
<comment type="caution">
    <text evidence="2">The sequence shown here is derived from an EMBL/GenBank/DDBJ whole genome shotgun (WGS) entry which is preliminary data.</text>
</comment>
<keyword evidence="3" id="KW-1185">Reference proteome</keyword>
<evidence type="ECO:0000313" key="3">
    <source>
        <dbReference type="Proteomes" id="UP000828390"/>
    </source>
</evidence>
<dbReference type="AlphaFoldDB" id="A0A9D4FM01"/>
<dbReference type="Proteomes" id="UP000828390">
    <property type="component" value="Unassembled WGS sequence"/>
</dbReference>
<dbReference type="InterPro" id="IPR000477">
    <property type="entry name" value="RT_dom"/>
</dbReference>
<dbReference type="PROSITE" id="PS50878">
    <property type="entry name" value="RT_POL"/>
    <property type="match status" value="1"/>
</dbReference>
<reference evidence="2" key="2">
    <citation type="submission" date="2020-11" db="EMBL/GenBank/DDBJ databases">
        <authorList>
            <person name="McCartney M.A."/>
            <person name="Auch B."/>
            <person name="Kono T."/>
            <person name="Mallez S."/>
            <person name="Becker A."/>
            <person name="Gohl D.M."/>
            <person name="Silverstein K.A.T."/>
            <person name="Koren S."/>
            <person name="Bechman K.B."/>
            <person name="Herman A."/>
            <person name="Abrahante J.E."/>
            <person name="Garbe J."/>
        </authorList>
    </citation>
    <scope>NUCLEOTIDE SEQUENCE</scope>
    <source>
        <strain evidence="2">Duluth1</strain>
        <tissue evidence="2">Whole animal</tissue>
    </source>
</reference>
<sequence length="99" mass="11667">MLDLKKAFDTVDHDILCRKLRAMGVESVEWFRSYLADRTQFGLVQQLFKYPNDVLSWSESKRNILNIQYRSHGSPISLATPRARSWREIKNIPQHTEFA</sequence>
<feature type="domain" description="Reverse transcriptase" evidence="1">
    <location>
        <begin position="1"/>
        <end position="99"/>
    </location>
</feature>
<name>A0A9D4FM01_DREPO</name>
<evidence type="ECO:0000259" key="1">
    <source>
        <dbReference type="PROSITE" id="PS50878"/>
    </source>
</evidence>
<reference evidence="2" key="1">
    <citation type="journal article" date="2019" name="bioRxiv">
        <title>The Genome of the Zebra Mussel, Dreissena polymorpha: A Resource for Invasive Species Research.</title>
        <authorList>
            <person name="McCartney M.A."/>
            <person name="Auch B."/>
            <person name="Kono T."/>
            <person name="Mallez S."/>
            <person name="Zhang Y."/>
            <person name="Obille A."/>
            <person name="Becker A."/>
            <person name="Abrahante J.E."/>
            <person name="Garbe J."/>
            <person name="Badalamenti J.P."/>
            <person name="Herman A."/>
            <person name="Mangelson H."/>
            <person name="Liachko I."/>
            <person name="Sullivan S."/>
            <person name="Sone E.D."/>
            <person name="Koren S."/>
            <person name="Silverstein K.A.T."/>
            <person name="Beckman K.B."/>
            <person name="Gohl D.M."/>
        </authorList>
    </citation>
    <scope>NUCLEOTIDE SEQUENCE</scope>
    <source>
        <strain evidence="2">Duluth1</strain>
        <tissue evidence="2">Whole animal</tissue>
    </source>
</reference>
<gene>
    <name evidence="2" type="ORF">DPMN_155297</name>
</gene>
<dbReference type="EMBL" id="JAIWYP010000007">
    <property type="protein sequence ID" value="KAH3801639.1"/>
    <property type="molecule type" value="Genomic_DNA"/>
</dbReference>
<proteinExistence type="predicted"/>
<protein>
    <recommendedName>
        <fullName evidence="1">Reverse transcriptase domain-containing protein</fullName>
    </recommendedName>
</protein>